<reference evidence="3" key="1">
    <citation type="journal article" date="2014" name="Int. J. Syst. Evol. Microbiol.">
        <title>Complete genome sequence of Corynebacterium casei LMG S-19264T (=DSM 44701T), isolated from a smear-ripened cheese.</title>
        <authorList>
            <consortium name="US DOE Joint Genome Institute (JGI-PGF)"/>
            <person name="Walter F."/>
            <person name="Albersmeier A."/>
            <person name="Kalinowski J."/>
            <person name="Ruckert C."/>
        </authorList>
    </citation>
    <scope>NUCLEOTIDE SEQUENCE</scope>
    <source>
        <strain evidence="3">JCM 3035</strain>
    </source>
</reference>
<evidence type="ECO:0000313" key="4">
    <source>
        <dbReference type="Proteomes" id="UP000637788"/>
    </source>
</evidence>
<gene>
    <name evidence="3" type="ORF">GCM10010094_26870</name>
</gene>
<evidence type="ECO:0000256" key="2">
    <source>
        <dbReference type="SAM" id="Phobius"/>
    </source>
</evidence>
<comment type="caution">
    <text evidence="3">The sequence shown here is derived from an EMBL/GenBank/DDBJ whole genome shotgun (WGS) entry which is preliminary data.</text>
</comment>
<keyword evidence="4" id="KW-1185">Reference proteome</keyword>
<name>A0A917VCM5_9ACTN</name>
<accession>A0A917VCM5</accession>
<organism evidence="3 4">
    <name type="scientific">Streptomyces flaveus</name>
    <dbReference type="NCBI Taxonomy" id="66370"/>
    <lineage>
        <taxon>Bacteria</taxon>
        <taxon>Bacillati</taxon>
        <taxon>Actinomycetota</taxon>
        <taxon>Actinomycetes</taxon>
        <taxon>Kitasatosporales</taxon>
        <taxon>Streptomycetaceae</taxon>
        <taxon>Streptomyces</taxon>
        <taxon>Streptomyces aurantiacus group</taxon>
    </lineage>
</organism>
<sequence length="467" mass="49290">MTIRGYDEGWRVMRRRTGWWRGRTALTCVAALCAVAALPGPMQGQARGQGMAAGTPDPYVFAEDAQRIDGAPNAAEAVQLAPGETYKSSVQNNEKVYYRLQLDNVSNAYVSATALPRTGTNVASSDGLKVSLQDPDGHSCFSGDAEVARFGPTESPRPLTAWASRRAGGYACRTAGTYTVVVERISRADSSPDDWSLELQYVSEPALKRTGPTTAPETWNSATPKPVSGTPKIRRGGTSFNEARALEQGVWKDGIRAGQTRFYRIPVDWGQQFYATAELGAADGDGSLGNALVMSLYNPVRAFVDDADTGYDGTPKSTALEPLPAVAYENRYTVDNQVSGMRFAGWYYLAVHLGAETADKFGDGPLGLTLRVRVSGAAGAEPAYAGVARPRGVFDITAGDKGAAADGRDGGDSDTTMRLVAAGGIGAGSVLVLGLGVWTVAARRRADGAAAMAGGAVAREYEPPRAR</sequence>
<evidence type="ECO:0000313" key="3">
    <source>
        <dbReference type="EMBL" id="GGK64557.1"/>
    </source>
</evidence>
<keyword evidence="2" id="KW-1133">Transmembrane helix</keyword>
<keyword evidence="2" id="KW-0812">Transmembrane</keyword>
<reference evidence="3" key="2">
    <citation type="submission" date="2020-09" db="EMBL/GenBank/DDBJ databases">
        <authorList>
            <person name="Sun Q."/>
            <person name="Ohkuma M."/>
        </authorList>
    </citation>
    <scope>NUCLEOTIDE SEQUENCE</scope>
    <source>
        <strain evidence="3">JCM 3035</strain>
    </source>
</reference>
<dbReference type="AlphaFoldDB" id="A0A917VCM5"/>
<dbReference type="Proteomes" id="UP000637788">
    <property type="component" value="Unassembled WGS sequence"/>
</dbReference>
<feature type="transmembrane region" description="Helical" evidence="2">
    <location>
        <begin position="419"/>
        <end position="442"/>
    </location>
</feature>
<protein>
    <submittedName>
        <fullName evidence="3">Uncharacterized protein</fullName>
    </submittedName>
</protein>
<feature type="region of interest" description="Disordered" evidence="1">
    <location>
        <begin position="208"/>
        <end position="235"/>
    </location>
</feature>
<dbReference type="RefSeq" id="WP_246567671.1">
    <property type="nucleotide sequence ID" value="NZ_BMPQ01000005.1"/>
</dbReference>
<keyword evidence="2" id="KW-0472">Membrane</keyword>
<proteinExistence type="predicted"/>
<dbReference type="EMBL" id="BMPQ01000005">
    <property type="protein sequence ID" value="GGK64557.1"/>
    <property type="molecule type" value="Genomic_DNA"/>
</dbReference>
<evidence type="ECO:0000256" key="1">
    <source>
        <dbReference type="SAM" id="MobiDB-lite"/>
    </source>
</evidence>
<feature type="compositionally biased region" description="Polar residues" evidence="1">
    <location>
        <begin position="211"/>
        <end position="223"/>
    </location>
</feature>